<evidence type="ECO:0000313" key="2">
    <source>
        <dbReference type="WBParaSite" id="ALUE_0001059701-mRNA-1"/>
    </source>
</evidence>
<dbReference type="Proteomes" id="UP000036681">
    <property type="component" value="Unplaced"/>
</dbReference>
<organism evidence="1 2">
    <name type="scientific">Ascaris lumbricoides</name>
    <name type="common">Giant roundworm</name>
    <dbReference type="NCBI Taxonomy" id="6252"/>
    <lineage>
        <taxon>Eukaryota</taxon>
        <taxon>Metazoa</taxon>
        <taxon>Ecdysozoa</taxon>
        <taxon>Nematoda</taxon>
        <taxon>Chromadorea</taxon>
        <taxon>Rhabditida</taxon>
        <taxon>Spirurina</taxon>
        <taxon>Ascaridomorpha</taxon>
        <taxon>Ascaridoidea</taxon>
        <taxon>Ascarididae</taxon>
        <taxon>Ascaris</taxon>
    </lineage>
</organism>
<proteinExistence type="predicted"/>
<protein>
    <submittedName>
        <fullName evidence="2">SHSP domain-containing protein</fullName>
    </submittedName>
</protein>
<evidence type="ECO:0000313" key="1">
    <source>
        <dbReference type="Proteomes" id="UP000036681"/>
    </source>
</evidence>
<dbReference type="WBParaSite" id="ALUE_0001059701-mRNA-1">
    <property type="protein sequence ID" value="ALUE_0001059701-mRNA-1"/>
    <property type="gene ID" value="ALUE_0001059701"/>
</dbReference>
<dbReference type="AlphaFoldDB" id="A0A0M3I2B1"/>
<reference evidence="2" key="1">
    <citation type="submission" date="2017-02" db="UniProtKB">
        <authorList>
            <consortium name="WormBaseParasite"/>
        </authorList>
    </citation>
    <scope>IDENTIFICATION</scope>
</reference>
<name>A0A0M3I2B1_ASCLU</name>
<keyword evidence="1" id="KW-1185">Reference proteome</keyword>
<sequence>MHEKLNDFFFQKDKVDDVLGNSVFTQESNKLTLMSVSQNEKIERANLQITFVSENVRINQK</sequence>
<accession>A0A0M3I2B1</accession>